<feature type="domain" description="Cyanobacterial TRADD-N associated 2 transmembrane" evidence="3">
    <location>
        <begin position="104"/>
        <end position="174"/>
    </location>
</feature>
<sequence length="228" mass="24321">MGEWLAWGGVVAAVSAAAVALVMLERARAKGFERRRAEERARLLAQFADRRAEPAEPAGPVVPGPRPGDPKFADVGGIRHDPDPRLGDLRDDFTPLLVEYYAYGLTQARSSFATSQWFAGAGAAVLLFGVGLAVWKAESTGDLYLGVVTSSVGLVVTLVGQLFHRRADIALRHMAGQTASLRDDRRAAETIRQAIGLLDAVDDPQLRGRLQAGLIMKLSGAELPPVAG</sequence>
<name>A0AAU2JPH2_9ACTN</name>
<feature type="transmembrane region" description="Helical" evidence="2">
    <location>
        <begin position="6"/>
        <end position="24"/>
    </location>
</feature>
<organism evidence="4">
    <name type="scientific">Streptomyces sp. NBC_00049</name>
    <dbReference type="NCBI Taxonomy" id="2903617"/>
    <lineage>
        <taxon>Bacteria</taxon>
        <taxon>Bacillati</taxon>
        <taxon>Actinomycetota</taxon>
        <taxon>Actinomycetes</taxon>
        <taxon>Kitasatosporales</taxon>
        <taxon>Streptomycetaceae</taxon>
        <taxon>Streptomyces</taxon>
    </lineage>
</organism>
<dbReference type="Pfam" id="PF20712">
    <property type="entry name" value="CyanoTRADDas_TM"/>
    <property type="match status" value="1"/>
</dbReference>
<evidence type="ECO:0000256" key="1">
    <source>
        <dbReference type="SAM" id="MobiDB-lite"/>
    </source>
</evidence>
<proteinExistence type="predicted"/>
<feature type="transmembrane region" description="Helical" evidence="2">
    <location>
        <begin position="143"/>
        <end position="163"/>
    </location>
</feature>
<keyword evidence="2" id="KW-0472">Membrane</keyword>
<dbReference type="AlphaFoldDB" id="A0AAU2JPH2"/>
<gene>
    <name evidence="4" type="ORF">OG327_10250</name>
</gene>
<feature type="region of interest" description="Disordered" evidence="1">
    <location>
        <begin position="52"/>
        <end position="77"/>
    </location>
</feature>
<evidence type="ECO:0000256" key="2">
    <source>
        <dbReference type="SAM" id="Phobius"/>
    </source>
</evidence>
<keyword evidence="2" id="KW-1133">Transmembrane helix</keyword>
<reference evidence="4" key="1">
    <citation type="submission" date="2022-10" db="EMBL/GenBank/DDBJ databases">
        <title>The complete genomes of actinobacterial strains from the NBC collection.</title>
        <authorList>
            <person name="Joergensen T.S."/>
            <person name="Alvarez Arevalo M."/>
            <person name="Sterndorff E.B."/>
            <person name="Faurdal D."/>
            <person name="Vuksanovic O."/>
            <person name="Mourched A.-S."/>
            <person name="Charusanti P."/>
            <person name="Shaw S."/>
            <person name="Blin K."/>
            <person name="Weber T."/>
        </authorList>
    </citation>
    <scope>NUCLEOTIDE SEQUENCE</scope>
    <source>
        <strain evidence="4">NBC_00049</strain>
    </source>
</reference>
<evidence type="ECO:0000313" key="4">
    <source>
        <dbReference type="EMBL" id="WTU73691.1"/>
    </source>
</evidence>
<protein>
    <recommendedName>
        <fullName evidence="3">Cyanobacterial TRADD-N associated 2 transmembrane domain-containing protein</fullName>
    </recommendedName>
</protein>
<feature type="transmembrane region" description="Helical" evidence="2">
    <location>
        <begin position="117"/>
        <end position="137"/>
    </location>
</feature>
<feature type="compositionally biased region" description="Basic and acidic residues" evidence="1">
    <location>
        <begin position="68"/>
        <end position="77"/>
    </location>
</feature>
<evidence type="ECO:0000259" key="3">
    <source>
        <dbReference type="Pfam" id="PF20712"/>
    </source>
</evidence>
<keyword evidence="2" id="KW-0812">Transmembrane</keyword>
<dbReference type="InterPro" id="IPR048567">
    <property type="entry name" value="CyanoTRADDas_TM"/>
</dbReference>
<dbReference type="EMBL" id="CP108264">
    <property type="protein sequence ID" value="WTU73691.1"/>
    <property type="molecule type" value="Genomic_DNA"/>
</dbReference>
<accession>A0AAU2JPH2</accession>